<feature type="region of interest" description="Disordered" evidence="1">
    <location>
        <begin position="169"/>
        <end position="200"/>
    </location>
</feature>
<protein>
    <recommendedName>
        <fullName evidence="4">C2H2-type domain-containing protein</fullName>
    </recommendedName>
</protein>
<evidence type="ECO:0000313" key="3">
    <source>
        <dbReference type="Proteomes" id="UP000028045"/>
    </source>
</evidence>
<feature type="non-terminal residue" evidence="2">
    <location>
        <position position="1"/>
    </location>
</feature>
<dbReference type="EMBL" id="KL648585">
    <property type="protein sequence ID" value="KEY68223.1"/>
    <property type="molecule type" value="Genomic_DNA"/>
</dbReference>
<evidence type="ECO:0000313" key="2">
    <source>
        <dbReference type="EMBL" id="KEY68223.1"/>
    </source>
</evidence>
<name>A0A084ASE4_STACB</name>
<proteinExistence type="predicted"/>
<dbReference type="Proteomes" id="UP000028045">
    <property type="component" value="Unassembled WGS sequence"/>
</dbReference>
<evidence type="ECO:0000256" key="1">
    <source>
        <dbReference type="SAM" id="MobiDB-lite"/>
    </source>
</evidence>
<dbReference type="OrthoDB" id="4161727at2759"/>
<feature type="compositionally biased region" description="Polar residues" evidence="1">
    <location>
        <begin position="314"/>
        <end position="328"/>
    </location>
</feature>
<organism evidence="2 3">
    <name type="scientific">Stachybotrys chartarum (strain CBS 109288 / IBT 7711)</name>
    <name type="common">Toxic black mold</name>
    <name type="synonym">Stilbospora chartarum</name>
    <dbReference type="NCBI Taxonomy" id="1280523"/>
    <lineage>
        <taxon>Eukaryota</taxon>
        <taxon>Fungi</taxon>
        <taxon>Dikarya</taxon>
        <taxon>Ascomycota</taxon>
        <taxon>Pezizomycotina</taxon>
        <taxon>Sordariomycetes</taxon>
        <taxon>Hypocreomycetidae</taxon>
        <taxon>Hypocreales</taxon>
        <taxon>Stachybotryaceae</taxon>
        <taxon>Stachybotrys</taxon>
    </lineage>
</organism>
<accession>A0A084ASE4</accession>
<keyword evidence="3" id="KW-1185">Reference proteome</keyword>
<feature type="compositionally biased region" description="Basic and acidic residues" evidence="1">
    <location>
        <begin position="177"/>
        <end position="200"/>
    </location>
</feature>
<evidence type="ECO:0008006" key="4">
    <source>
        <dbReference type="Google" id="ProtNLM"/>
    </source>
</evidence>
<dbReference type="PANTHER" id="PTHR38166:SF1">
    <property type="entry name" value="C2H2-TYPE DOMAIN-CONTAINING PROTEIN"/>
    <property type="match status" value="1"/>
</dbReference>
<feature type="region of interest" description="Disordered" evidence="1">
    <location>
        <begin position="69"/>
        <end position="123"/>
    </location>
</feature>
<dbReference type="AlphaFoldDB" id="A0A084ASE4"/>
<sequence>LQDAICQAVENSVDTIELNPGTLALWFRACEWTPRIPFRQSQTVADDTADSYTRSRAVEIMTVITEREADDESLSSSVGDEVIQETGNKRKNDTEVLGSFDGHEEEEQEANAPKQSRRRTRPTEALKPLACPYFKRYPMVFSTTKCLRCLVRFKSETELQRHSLQTERCQAKSSTETIDRFDSDQRKQLGRRTKDPMNKTEESKWTEVYRILFPNVDTIPTPYYDYDLTGPARFIGFFQHEFPSQLMRRLEMMPGLDTETMRDILDACRTSQHEVWRRWQSTRPEASPEPATDVVKMHPALQMPIGGNSARGHGQNSQKSPNLHENWPSSEEWPFWDLPAPVENAEMLKSDDLILRLESPAIFTEEQGWHDLWDKATAPDAC</sequence>
<gene>
    <name evidence="2" type="ORF">S7711_04757</name>
</gene>
<reference evidence="2 3" key="1">
    <citation type="journal article" date="2014" name="BMC Genomics">
        <title>Comparative genome sequencing reveals chemotype-specific gene clusters in the toxigenic black mold Stachybotrys.</title>
        <authorList>
            <person name="Semeiks J."/>
            <person name="Borek D."/>
            <person name="Otwinowski Z."/>
            <person name="Grishin N.V."/>
        </authorList>
    </citation>
    <scope>NUCLEOTIDE SEQUENCE [LARGE SCALE GENOMIC DNA]</scope>
    <source>
        <strain evidence="3">CBS 109288 / IBT 7711</strain>
    </source>
</reference>
<feature type="region of interest" description="Disordered" evidence="1">
    <location>
        <begin position="307"/>
        <end position="328"/>
    </location>
</feature>
<dbReference type="PANTHER" id="PTHR38166">
    <property type="entry name" value="C2H2-TYPE DOMAIN-CONTAINING PROTEIN-RELATED"/>
    <property type="match status" value="1"/>
</dbReference>
<dbReference type="HOGENOM" id="CLU_837220_0_0_1"/>